<dbReference type="EMBL" id="FNJK01000008">
    <property type="protein sequence ID" value="SDP19766.1"/>
    <property type="molecule type" value="Genomic_DNA"/>
</dbReference>
<accession>A0A1H0QSU3</accession>
<dbReference type="AlphaFoldDB" id="A0A1H0QSU3"/>
<name>A0A1H0QSU3_STREI</name>
<sequence length="77" mass="9117">MLDNTRKEQGKGQIFQGEIFFFALFVLKKFSKTLYKIKIRAIIKASKQRKRLRKFKMMLKPETLRNQVIKVAVLLGD</sequence>
<gene>
    <name evidence="1" type="ORF">SAMN05216347_10833</name>
</gene>
<proteinExistence type="predicted"/>
<dbReference type="RefSeq" id="WP_074482894.1">
    <property type="nucleotide sequence ID" value="NZ_FNJK01000008.1"/>
</dbReference>
<organism evidence="1 2">
    <name type="scientific">Streptococcus equinus</name>
    <name type="common">Streptococcus bovis</name>
    <dbReference type="NCBI Taxonomy" id="1335"/>
    <lineage>
        <taxon>Bacteria</taxon>
        <taxon>Bacillati</taxon>
        <taxon>Bacillota</taxon>
        <taxon>Bacilli</taxon>
        <taxon>Lactobacillales</taxon>
        <taxon>Streptococcaceae</taxon>
        <taxon>Streptococcus</taxon>
    </lineage>
</organism>
<dbReference type="Proteomes" id="UP000183816">
    <property type="component" value="Unassembled WGS sequence"/>
</dbReference>
<protein>
    <submittedName>
        <fullName evidence="1">Uncharacterized protein</fullName>
    </submittedName>
</protein>
<reference evidence="1 2" key="1">
    <citation type="submission" date="2016-10" db="EMBL/GenBank/DDBJ databases">
        <authorList>
            <person name="de Groot N.N."/>
        </authorList>
    </citation>
    <scope>NUCLEOTIDE SEQUENCE [LARGE SCALE GENOMIC DNA]</scope>
    <source>
        <strain evidence="1 2">Sb04</strain>
    </source>
</reference>
<evidence type="ECO:0000313" key="2">
    <source>
        <dbReference type="Proteomes" id="UP000183816"/>
    </source>
</evidence>
<evidence type="ECO:0000313" key="1">
    <source>
        <dbReference type="EMBL" id="SDP19766.1"/>
    </source>
</evidence>